<dbReference type="AlphaFoldDB" id="A0A1B6DEW1"/>
<dbReference type="EMBL" id="GEDC01013126">
    <property type="protein sequence ID" value="JAS24172.1"/>
    <property type="molecule type" value="Transcribed_RNA"/>
</dbReference>
<accession>A0A1B6DEW1</accession>
<dbReference type="PANTHER" id="PTHR21253">
    <property type="entry name" value="F-BOX ONLY PROTEIN 11-RELATED"/>
    <property type="match status" value="1"/>
</dbReference>
<dbReference type="SMART" id="SM00718">
    <property type="entry name" value="DM4_12"/>
    <property type="match status" value="1"/>
</dbReference>
<name>A0A1B6DEW1_9HEMI</name>
<reference evidence="1" key="1">
    <citation type="submission" date="2015-12" db="EMBL/GenBank/DDBJ databases">
        <title>De novo transcriptome assembly of four potential Pierce s Disease insect vectors from Arizona vineyards.</title>
        <authorList>
            <person name="Tassone E.E."/>
        </authorList>
    </citation>
    <scope>NUCLEOTIDE SEQUENCE</scope>
</reference>
<organism evidence="1">
    <name type="scientific">Clastoptera arizonana</name>
    <name type="common">Arizona spittle bug</name>
    <dbReference type="NCBI Taxonomy" id="38151"/>
    <lineage>
        <taxon>Eukaryota</taxon>
        <taxon>Metazoa</taxon>
        <taxon>Ecdysozoa</taxon>
        <taxon>Arthropoda</taxon>
        <taxon>Hexapoda</taxon>
        <taxon>Insecta</taxon>
        <taxon>Pterygota</taxon>
        <taxon>Neoptera</taxon>
        <taxon>Paraneoptera</taxon>
        <taxon>Hemiptera</taxon>
        <taxon>Auchenorrhyncha</taxon>
        <taxon>Cercopoidea</taxon>
        <taxon>Clastopteridae</taxon>
        <taxon>Clastoptera</taxon>
    </lineage>
</organism>
<gene>
    <name evidence="1" type="ORF">g.45398</name>
</gene>
<dbReference type="PANTHER" id="PTHR21253:SF0">
    <property type="entry name" value="F-BOX ONLY PROTEIN 11-RELATED"/>
    <property type="match status" value="1"/>
</dbReference>
<dbReference type="InterPro" id="IPR006631">
    <property type="entry name" value="DM4_12"/>
</dbReference>
<sequence length="203" mass="23053">MRVLAKNVCSLLVAFSFFEFFLCDNFTNVRKKRYLNFPPKANMALTISLLKAIASDAPPSPTTRIVTIHELDVFFPLPHEPSPFKLGTASLGGLHVHNLGRQRREVLSNLEGIFDIQGYSGRCCILKAMCEAKSISMEPEDDIVVDILLSIFKNPYNDPDYQITDMSCYRYHKECPVSLFDMAATWAEQFIQQLNTSVMYNVL</sequence>
<proteinExistence type="predicted"/>
<protein>
    <submittedName>
        <fullName evidence="1">Uncharacterized protein</fullName>
    </submittedName>
</protein>
<evidence type="ECO:0000313" key="1">
    <source>
        <dbReference type="EMBL" id="JAS24172.1"/>
    </source>
</evidence>
<dbReference type="Pfam" id="PF07841">
    <property type="entry name" value="DM4_12"/>
    <property type="match status" value="1"/>
</dbReference>